<feature type="compositionally biased region" description="Basic and acidic residues" evidence="1">
    <location>
        <begin position="665"/>
        <end position="682"/>
    </location>
</feature>
<dbReference type="RefSeq" id="WP_218903953.1">
    <property type="nucleotide sequence ID" value="NZ_JACBZD010000001.1"/>
</dbReference>
<dbReference type="Proteomes" id="UP000567795">
    <property type="component" value="Unassembled WGS sequence"/>
</dbReference>
<dbReference type="PANTHER" id="PTHR40254">
    <property type="entry name" value="BLR0577 PROTEIN"/>
    <property type="match status" value="1"/>
</dbReference>
<accession>A0A853A0J9</accession>
<reference evidence="3 4" key="1">
    <citation type="submission" date="2020-07" db="EMBL/GenBank/DDBJ databases">
        <title>Sequencing the genomes of 1000 actinobacteria strains.</title>
        <authorList>
            <person name="Klenk H.-P."/>
        </authorList>
    </citation>
    <scope>NUCLEOTIDE SEQUENCE [LARGE SCALE GENOMIC DNA]</scope>
    <source>
        <strain evidence="3 4">DSM 42178</strain>
    </source>
</reference>
<dbReference type="EMBL" id="JACBZD010000001">
    <property type="protein sequence ID" value="NYI04341.1"/>
    <property type="molecule type" value="Genomic_DNA"/>
</dbReference>
<comment type="caution">
    <text evidence="3">The sequence shown here is derived from an EMBL/GenBank/DDBJ whole genome shotgun (WGS) entry which is preliminary data.</text>
</comment>
<dbReference type="InterPro" id="IPR038732">
    <property type="entry name" value="HpyO/CreE_NAD-binding"/>
</dbReference>
<dbReference type="SUPFAM" id="SSF51905">
    <property type="entry name" value="FAD/NAD(P)-binding domain"/>
    <property type="match status" value="1"/>
</dbReference>
<evidence type="ECO:0000313" key="4">
    <source>
        <dbReference type="Proteomes" id="UP000567795"/>
    </source>
</evidence>
<feature type="region of interest" description="Disordered" evidence="1">
    <location>
        <begin position="654"/>
        <end position="688"/>
    </location>
</feature>
<evidence type="ECO:0000256" key="1">
    <source>
        <dbReference type="SAM" id="MobiDB-lite"/>
    </source>
</evidence>
<evidence type="ECO:0000259" key="2">
    <source>
        <dbReference type="Pfam" id="PF13454"/>
    </source>
</evidence>
<name>A0A853A0J9_9ACTN</name>
<gene>
    <name evidence="3" type="ORF">FHU37_001284</name>
</gene>
<dbReference type="AlphaFoldDB" id="A0A853A0J9"/>
<dbReference type="Pfam" id="PF13454">
    <property type="entry name" value="NAD_binding_9"/>
    <property type="match status" value="1"/>
</dbReference>
<dbReference type="InterPro" id="IPR052189">
    <property type="entry name" value="L-asp_N-monooxygenase_NS-form"/>
</dbReference>
<evidence type="ECO:0000313" key="3">
    <source>
        <dbReference type="EMBL" id="NYI04341.1"/>
    </source>
</evidence>
<sequence length="688" mass="74593">MAVDRSTPLVVCVVGAGPRGTSLLERLIANAPRALGDRPLVVHVVDPFPPGPGRTWREEQHPLLWMNSVAADISMFPEPAPALHGPVRPGPSLAHWVLENREELARDPLVGEEVRRFTEHSFASRPLAGRYLRWVFERVVAEAPPGVRIRVHRASAVDLGWTDGHPRRQVVRLDDGSEPLLADAVVLSQGYLDVPADREGDPLARFAAEHGLGHLPPAYTADAALDDIPAGEPVLVRGLGLAFVDLMVLLAEGRGGRYEREGDGTLRYRPSGREPILYVGSRRGVPYHAKLSYLLPGGPPPLPRYFTPEMFPPRDGGAPPDFRADVWPHILKELAGAHLYELFSSHPERTTVERERFLARYAELPWGSPELTSWIAEAVPDPADRFDPEALDRPLAGERFASAEELQERLREYVRGDLERRGDVRHSADAAVFAALLSVYGVLARLVQQGALPPSAVSSDVEGWFHGFFSYLASGPPPQRLEQLLALSRAGVVCFLGPEVRITGDGRLGVFQATAAGVPGAVRARWLVEARLPEPDAARTSDPLLRALRHRGELREQVIEAESGPERAGAPSRRGPSPTGRLLTDSAQRLLRADGTVQPGRYAIGHWVAGGAWSGGFPRPGVGVGFAAQNDALARTVLAEAAARTAVEPAVAAVEPGGEAVDGAVSRERERERERGEAELEPSRAPVA</sequence>
<dbReference type="PANTHER" id="PTHR40254:SF1">
    <property type="entry name" value="BLR0577 PROTEIN"/>
    <property type="match status" value="1"/>
</dbReference>
<feature type="region of interest" description="Disordered" evidence="1">
    <location>
        <begin position="557"/>
        <end position="582"/>
    </location>
</feature>
<protein>
    <submittedName>
        <fullName evidence="3">Putative NAD(P)/FAD-binding protein YdhS</fullName>
    </submittedName>
</protein>
<feature type="compositionally biased region" description="Low complexity" evidence="1">
    <location>
        <begin position="654"/>
        <end position="664"/>
    </location>
</feature>
<dbReference type="InterPro" id="IPR036188">
    <property type="entry name" value="FAD/NAD-bd_sf"/>
</dbReference>
<proteinExistence type="predicted"/>
<keyword evidence="4" id="KW-1185">Reference proteome</keyword>
<organism evidence="3 4">
    <name type="scientific">Allostreptomyces psammosilenae</name>
    <dbReference type="NCBI Taxonomy" id="1892865"/>
    <lineage>
        <taxon>Bacteria</taxon>
        <taxon>Bacillati</taxon>
        <taxon>Actinomycetota</taxon>
        <taxon>Actinomycetes</taxon>
        <taxon>Kitasatosporales</taxon>
        <taxon>Streptomycetaceae</taxon>
        <taxon>Allostreptomyces</taxon>
    </lineage>
</organism>
<feature type="domain" description="FAD-dependent urate hydroxylase HpyO/Asp monooxygenase CreE-like FAD/NAD(P)-binding" evidence="2">
    <location>
        <begin position="13"/>
        <end position="191"/>
    </location>
</feature>